<evidence type="ECO:0000313" key="2">
    <source>
        <dbReference type="Proteomes" id="UP000578569"/>
    </source>
</evidence>
<dbReference type="RefSeq" id="WP_183933656.1">
    <property type="nucleotide sequence ID" value="NZ_JACICF010000001.1"/>
</dbReference>
<name>A0A839Z6N2_9SPHN</name>
<sequence>MSQFIDAERKCCPPFSKETRFSLPSGQRSGQSYAGETAFAGSLNGRVSDGVYLSGGVAGDTGSGKVGVRGAVTFGL</sequence>
<comment type="caution">
    <text evidence="1">The sequence shown here is derived from an EMBL/GenBank/DDBJ whole genome shotgun (WGS) entry which is preliminary data.</text>
</comment>
<accession>A0A839Z6N2</accession>
<organism evidence="1 2">
    <name type="scientific">Sphingomicrobium lutaoense</name>
    <dbReference type="NCBI Taxonomy" id="515949"/>
    <lineage>
        <taxon>Bacteria</taxon>
        <taxon>Pseudomonadati</taxon>
        <taxon>Pseudomonadota</taxon>
        <taxon>Alphaproteobacteria</taxon>
        <taxon>Sphingomonadales</taxon>
        <taxon>Sphingomonadaceae</taxon>
        <taxon>Sphingomicrobium</taxon>
    </lineage>
</organism>
<evidence type="ECO:0000313" key="1">
    <source>
        <dbReference type="EMBL" id="MBB3764394.1"/>
    </source>
</evidence>
<protein>
    <recommendedName>
        <fullName evidence="3">Trimeric autotransporter adhesin YadA-like head domain-containing protein</fullName>
    </recommendedName>
</protein>
<gene>
    <name evidence="1" type="ORF">FHS50_001417</name>
</gene>
<dbReference type="Proteomes" id="UP000578569">
    <property type="component" value="Unassembled WGS sequence"/>
</dbReference>
<proteinExistence type="predicted"/>
<evidence type="ECO:0008006" key="3">
    <source>
        <dbReference type="Google" id="ProtNLM"/>
    </source>
</evidence>
<dbReference type="AlphaFoldDB" id="A0A839Z6N2"/>
<keyword evidence="2" id="KW-1185">Reference proteome</keyword>
<reference evidence="1 2" key="1">
    <citation type="submission" date="2020-08" db="EMBL/GenBank/DDBJ databases">
        <title>Genomic Encyclopedia of Type Strains, Phase IV (KMG-IV): sequencing the most valuable type-strain genomes for metagenomic binning, comparative biology and taxonomic classification.</title>
        <authorList>
            <person name="Goeker M."/>
        </authorList>
    </citation>
    <scope>NUCLEOTIDE SEQUENCE [LARGE SCALE GENOMIC DNA]</scope>
    <source>
        <strain evidence="1 2">DSM 24194</strain>
    </source>
</reference>
<dbReference type="EMBL" id="JACICF010000001">
    <property type="protein sequence ID" value="MBB3764394.1"/>
    <property type="molecule type" value="Genomic_DNA"/>
</dbReference>